<feature type="compositionally biased region" description="Polar residues" evidence="1">
    <location>
        <begin position="24"/>
        <end position="35"/>
    </location>
</feature>
<reference evidence="2" key="1">
    <citation type="submission" date="2004-10" db="EMBL/GenBank/DDBJ databases">
        <authorList>
            <person name="Buell R."/>
            <person name="Liu J."/>
            <person name="Childs K."/>
            <person name="Zaborsky J."/>
            <person name="Tallon L."/>
            <person name="Wirtz U."/>
            <person name="Wei F."/>
            <person name="Kuang H."/>
            <person name="Zhang P."/>
            <person name="Marano M."/>
            <person name="Baker B."/>
        </authorList>
    </citation>
    <scope>NUCLEOTIDE SEQUENCE</scope>
</reference>
<gene>
    <name evidence="2" type="ORF">STB1_57t00010</name>
</gene>
<feature type="region of interest" description="Disordered" evidence="1">
    <location>
        <begin position="1"/>
        <end position="36"/>
    </location>
</feature>
<evidence type="ECO:0000313" key="2">
    <source>
        <dbReference type="EMBL" id="ABI34393.1"/>
    </source>
</evidence>
<proteinExistence type="predicted"/>
<reference evidence="2" key="2">
    <citation type="submission" date="2006-08" db="EMBL/GenBank/DDBJ databases">
        <authorList>
            <person name="Childs K."/>
        </authorList>
    </citation>
    <scope>NUCLEOTIDE SEQUENCE</scope>
</reference>
<name>Q0KII9_SOLTU</name>
<protein>
    <submittedName>
        <fullName evidence="2">Uncharacterized protein</fullName>
    </submittedName>
</protein>
<dbReference type="AlphaFoldDB" id="Q0KII9"/>
<accession>Q0KII9</accession>
<sequence length="83" mass="9102">MAKKTSLKNSQNQAHKKGCGSRKSAISQKLKTPTGCSELVRNPVHANEKCNHTKFDIPDSTAQSKFPSEVISIKSGSHFQKSF</sequence>
<organism evidence="2">
    <name type="scientific">Solanum tuberosum</name>
    <name type="common">Potato</name>
    <dbReference type="NCBI Taxonomy" id="4113"/>
    <lineage>
        <taxon>Eukaryota</taxon>
        <taxon>Viridiplantae</taxon>
        <taxon>Streptophyta</taxon>
        <taxon>Embryophyta</taxon>
        <taxon>Tracheophyta</taxon>
        <taxon>Spermatophyta</taxon>
        <taxon>Magnoliopsida</taxon>
        <taxon>eudicotyledons</taxon>
        <taxon>Gunneridae</taxon>
        <taxon>Pentapetalae</taxon>
        <taxon>asterids</taxon>
        <taxon>lamiids</taxon>
        <taxon>Solanales</taxon>
        <taxon>Solanaceae</taxon>
        <taxon>Solanoideae</taxon>
        <taxon>Solaneae</taxon>
        <taxon>Solanum</taxon>
    </lineage>
</organism>
<dbReference type="EMBL" id="AC151957">
    <property type="protein sequence ID" value="ABI34393.1"/>
    <property type="molecule type" value="Genomic_DNA"/>
</dbReference>
<evidence type="ECO:0000256" key="1">
    <source>
        <dbReference type="SAM" id="MobiDB-lite"/>
    </source>
</evidence>